<keyword evidence="5" id="KW-1185">Reference proteome</keyword>
<reference evidence="5" key="1">
    <citation type="journal article" date="2019" name="Int. J. Syst. Evol. Microbiol.">
        <title>The Global Catalogue of Microorganisms (GCM) 10K type strain sequencing project: providing services to taxonomists for standard genome sequencing and annotation.</title>
        <authorList>
            <consortium name="The Broad Institute Genomics Platform"/>
            <consortium name="The Broad Institute Genome Sequencing Center for Infectious Disease"/>
            <person name="Wu L."/>
            <person name="Ma J."/>
        </authorList>
    </citation>
    <scope>NUCLEOTIDE SEQUENCE [LARGE SCALE GENOMIC DNA]</scope>
    <source>
        <strain evidence="5">JCM 17459</strain>
    </source>
</reference>
<keyword evidence="2" id="KW-0812">Transmembrane</keyword>
<dbReference type="EMBL" id="BAABBA010000004">
    <property type="protein sequence ID" value="GAA4286671.1"/>
    <property type="molecule type" value="Genomic_DNA"/>
</dbReference>
<gene>
    <name evidence="4" type="ORF">GCM10022262_10300</name>
</gene>
<feature type="domain" description="HTTM" evidence="3">
    <location>
        <begin position="25"/>
        <end position="273"/>
    </location>
</feature>
<evidence type="ECO:0000313" key="5">
    <source>
        <dbReference type="Proteomes" id="UP001499841"/>
    </source>
</evidence>
<dbReference type="Pfam" id="PF04134">
    <property type="entry name" value="DCC1-like"/>
    <property type="match status" value="1"/>
</dbReference>
<evidence type="ECO:0000259" key="3">
    <source>
        <dbReference type="Pfam" id="PF05090"/>
    </source>
</evidence>
<name>A0ABP8ERN9_9MICO</name>
<organism evidence="4 5">
    <name type="scientific">Georgenia daeguensis</name>
    <dbReference type="NCBI Taxonomy" id="908355"/>
    <lineage>
        <taxon>Bacteria</taxon>
        <taxon>Bacillati</taxon>
        <taxon>Actinomycetota</taxon>
        <taxon>Actinomycetes</taxon>
        <taxon>Micrococcales</taxon>
        <taxon>Bogoriellaceae</taxon>
        <taxon>Georgenia</taxon>
    </lineage>
</organism>
<accession>A0ABP8ERN9</accession>
<feature type="region of interest" description="Disordered" evidence="1">
    <location>
        <begin position="478"/>
        <end position="506"/>
    </location>
</feature>
<protein>
    <recommendedName>
        <fullName evidence="3">HTTM domain-containing protein</fullName>
    </recommendedName>
</protein>
<keyword evidence="2" id="KW-1133">Transmembrane helix</keyword>
<comment type="caution">
    <text evidence="4">The sequence shown here is derived from an EMBL/GenBank/DDBJ whole genome shotgun (WGS) entry which is preliminary data.</text>
</comment>
<dbReference type="Proteomes" id="UP001499841">
    <property type="component" value="Unassembled WGS sequence"/>
</dbReference>
<dbReference type="InterPro" id="IPR053934">
    <property type="entry name" value="HTTM_dom"/>
</dbReference>
<keyword evidence="2" id="KW-0472">Membrane</keyword>
<dbReference type="Pfam" id="PF05090">
    <property type="entry name" value="HTTM"/>
    <property type="match status" value="1"/>
</dbReference>
<feature type="transmembrane region" description="Helical" evidence="2">
    <location>
        <begin position="31"/>
        <end position="51"/>
    </location>
</feature>
<proteinExistence type="predicted"/>
<evidence type="ECO:0000256" key="1">
    <source>
        <dbReference type="SAM" id="MobiDB-lite"/>
    </source>
</evidence>
<feature type="transmembrane region" description="Helical" evidence="2">
    <location>
        <begin position="122"/>
        <end position="142"/>
    </location>
</feature>
<feature type="transmembrane region" description="Helical" evidence="2">
    <location>
        <begin position="333"/>
        <end position="356"/>
    </location>
</feature>
<feature type="transmembrane region" description="Helical" evidence="2">
    <location>
        <begin position="223"/>
        <end position="246"/>
    </location>
</feature>
<sequence length="506" mass="54842">MSSATTTRTARIDAWIHGGAFTRTSLARYRVVYAVIALLTLPDFSWPTLFPDSMYIAPPGPFMLFPGFPPEVFLRALEAIFASCLVAILLGWFTRAASFFSVIVAMTGFGFTYSLGKIDHDIFLVLIPAAMALAGWGDRMSLDAVRRRARGLPEAPERAEQWPLRLYALMIGLGFLTAAWPKIRGDWLSPRTQAVQGHQVRQYFTNGKDDLLAPFFLNFDHPVFWEILDIATIVLEAGMIVAVLWWTTTRLAFAVAATFHLGVWLMMNIAFFMNVVTYGFVVPWDRVPVPRALRRSFVAPARLVRLAPVVVLAGGVGWSLLVESAGNAADVVYPVVLVAGGAVGAWFLLAPVVRLARAARAVRRGADTSGRLLYDADCGFCTRAALWLARRRPDRVTIVPWQSVPDLAELGLRAEDLSRQAYWQGSEGPLRGGSAAIAAAMVARGGPATVAGLLIASDPVRPLADVVYRAVAARRHRMPGGTDSCAVTPAPVPDDEAAGPGGPGQS</sequence>
<evidence type="ECO:0000256" key="2">
    <source>
        <dbReference type="SAM" id="Phobius"/>
    </source>
</evidence>
<evidence type="ECO:0000313" key="4">
    <source>
        <dbReference type="EMBL" id="GAA4286671.1"/>
    </source>
</evidence>
<feature type="transmembrane region" description="Helical" evidence="2">
    <location>
        <begin position="72"/>
        <end position="93"/>
    </location>
</feature>
<dbReference type="RefSeq" id="WP_345038440.1">
    <property type="nucleotide sequence ID" value="NZ_BAABBA010000004.1"/>
</dbReference>
<dbReference type="InterPro" id="IPR007263">
    <property type="entry name" value="DCC1-like"/>
</dbReference>
<feature type="transmembrane region" description="Helical" evidence="2">
    <location>
        <begin position="99"/>
        <end position="115"/>
    </location>
</feature>
<feature type="transmembrane region" description="Helical" evidence="2">
    <location>
        <begin position="252"/>
        <end position="282"/>
    </location>
</feature>
<feature type="transmembrane region" description="Helical" evidence="2">
    <location>
        <begin position="303"/>
        <end position="321"/>
    </location>
</feature>